<proteinExistence type="predicted"/>
<protein>
    <submittedName>
        <fullName evidence="4">DUF5681 domain-containing protein</fullName>
    </submittedName>
</protein>
<dbReference type="Proteomes" id="UP000272942">
    <property type="component" value="Unassembled WGS sequence"/>
</dbReference>
<name>A0A183A5R5_9TREM</name>
<accession>A0A183A5R5</accession>
<feature type="coiled-coil region" evidence="1">
    <location>
        <begin position="65"/>
        <end position="92"/>
    </location>
</feature>
<evidence type="ECO:0000313" key="4">
    <source>
        <dbReference type="WBParaSite" id="ECPE_0000230001-mRNA-1"/>
    </source>
</evidence>
<evidence type="ECO:0000256" key="1">
    <source>
        <dbReference type="SAM" id="Coils"/>
    </source>
</evidence>
<reference evidence="2 3" key="2">
    <citation type="submission" date="2018-11" db="EMBL/GenBank/DDBJ databases">
        <authorList>
            <consortium name="Pathogen Informatics"/>
        </authorList>
    </citation>
    <scope>NUCLEOTIDE SEQUENCE [LARGE SCALE GENOMIC DNA]</scope>
    <source>
        <strain evidence="2 3">Egypt</strain>
    </source>
</reference>
<reference evidence="4" key="1">
    <citation type="submission" date="2016-06" db="UniProtKB">
        <authorList>
            <consortium name="WormBaseParasite"/>
        </authorList>
    </citation>
    <scope>IDENTIFICATION</scope>
</reference>
<evidence type="ECO:0000313" key="3">
    <source>
        <dbReference type="Proteomes" id="UP000272942"/>
    </source>
</evidence>
<gene>
    <name evidence="2" type="ORF">ECPE_LOCUS2300</name>
</gene>
<sequence>MATLFADDEVETEASIRIKAAFRPGNPRQDNSPWPLKVVLWAEGEAKAILQRTRNLKGTPVRFLRDLDTEQHSKLKTALEELRERRAKGETDHFIRDFRIHHPQLRWLPLVGGELRRLFNHGPGDQAEELMAK</sequence>
<dbReference type="OrthoDB" id="6258995at2759"/>
<keyword evidence="3" id="KW-1185">Reference proteome</keyword>
<dbReference type="EMBL" id="UZAN01039528">
    <property type="protein sequence ID" value="VDP66032.1"/>
    <property type="molecule type" value="Genomic_DNA"/>
</dbReference>
<keyword evidence="1" id="KW-0175">Coiled coil</keyword>
<evidence type="ECO:0000313" key="2">
    <source>
        <dbReference type="EMBL" id="VDP66032.1"/>
    </source>
</evidence>
<dbReference type="AlphaFoldDB" id="A0A183A5R5"/>
<dbReference type="WBParaSite" id="ECPE_0000230001-mRNA-1">
    <property type="protein sequence ID" value="ECPE_0000230001-mRNA-1"/>
    <property type="gene ID" value="ECPE_0000230001"/>
</dbReference>
<organism evidence="4">
    <name type="scientific">Echinostoma caproni</name>
    <dbReference type="NCBI Taxonomy" id="27848"/>
    <lineage>
        <taxon>Eukaryota</taxon>
        <taxon>Metazoa</taxon>
        <taxon>Spiralia</taxon>
        <taxon>Lophotrochozoa</taxon>
        <taxon>Platyhelminthes</taxon>
        <taxon>Trematoda</taxon>
        <taxon>Digenea</taxon>
        <taxon>Plagiorchiida</taxon>
        <taxon>Echinostomata</taxon>
        <taxon>Echinostomatoidea</taxon>
        <taxon>Echinostomatidae</taxon>
        <taxon>Echinostoma</taxon>
    </lineage>
</organism>